<gene>
    <name evidence="1" type="ORF">GCM10023093_15800</name>
</gene>
<keyword evidence="2" id="KW-1185">Reference proteome</keyword>
<organism evidence="1 2">
    <name type="scientific">Nemorincola caseinilytica</name>
    <dbReference type="NCBI Taxonomy" id="2054315"/>
    <lineage>
        <taxon>Bacteria</taxon>
        <taxon>Pseudomonadati</taxon>
        <taxon>Bacteroidota</taxon>
        <taxon>Chitinophagia</taxon>
        <taxon>Chitinophagales</taxon>
        <taxon>Chitinophagaceae</taxon>
        <taxon>Nemorincola</taxon>
    </lineage>
</organism>
<accession>A0ABP8NFX4</accession>
<dbReference type="EMBL" id="BAABFA010000010">
    <property type="protein sequence ID" value="GAA4464774.1"/>
    <property type="molecule type" value="Genomic_DNA"/>
</dbReference>
<name>A0ABP8NFX4_9BACT</name>
<dbReference type="Proteomes" id="UP001500067">
    <property type="component" value="Unassembled WGS sequence"/>
</dbReference>
<evidence type="ECO:0000313" key="1">
    <source>
        <dbReference type="EMBL" id="GAA4464774.1"/>
    </source>
</evidence>
<proteinExistence type="predicted"/>
<comment type="caution">
    <text evidence="1">The sequence shown here is derived from an EMBL/GenBank/DDBJ whole genome shotgun (WGS) entry which is preliminary data.</text>
</comment>
<protein>
    <submittedName>
        <fullName evidence="1">Uncharacterized protein</fullName>
    </submittedName>
</protein>
<sequence>MICAVALVAVIAVSCTRRSYTCVCRYTDRYGGAIVTESLVKGAETEARNACYAHGTYISSYVNSDASCYIR</sequence>
<reference evidence="2" key="1">
    <citation type="journal article" date="2019" name="Int. J. Syst. Evol. Microbiol.">
        <title>The Global Catalogue of Microorganisms (GCM) 10K type strain sequencing project: providing services to taxonomists for standard genome sequencing and annotation.</title>
        <authorList>
            <consortium name="The Broad Institute Genomics Platform"/>
            <consortium name="The Broad Institute Genome Sequencing Center for Infectious Disease"/>
            <person name="Wu L."/>
            <person name="Ma J."/>
        </authorList>
    </citation>
    <scope>NUCLEOTIDE SEQUENCE [LARGE SCALE GENOMIC DNA]</scope>
    <source>
        <strain evidence="2">JCM 32105</strain>
    </source>
</reference>
<evidence type="ECO:0000313" key="2">
    <source>
        <dbReference type="Proteomes" id="UP001500067"/>
    </source>
</evidence>